<sequence length="59" mass="6434">MFTNSHPATLAAVADARRQDLLREAQNDRLVVRAAKRPPAPRVRTPFVYKPGAPVPATA</sequence>
<dbReference type="AlphaFoldDB" id="A0A6J4UWE2"/>
<dbReference type="EMBL" id="CADCWE010000249">
    <property type="protein sequence ID" value="CAA9561811.1"/>
    <property type="molecule type" value="Genomic_DNA"/>
</dbReference>
<protein>
    <submittedName>
        <fullName evidence="1">Uncharacterized protein</fullName>
    </submittedName>
</protein>
<gene>
    <name evidence="1" type="ORF">AVDCRST_MAG73-3778</name>
</gene>
<evidence type="ECO:0000313" key="1">
    <source>
        <dbReference type="EMBL" id="CAA9561811.1"/>
    </source>
</evidence>
<proteinExistence type="predicted"/>
<organism evidence="1">
    <name type="scientific">uncultured Thermomicrobiales bacterium</name>
    <dbReference type="NCBI Taxonomy" id="1645740"/>
    <lineage>
        <taxon>Bacteria</taxon>
        <taxon>Pseudomonadati</taxon>
        <taxon>Thermomicrobiota</taxon>
        <taxon>Thermomicrobia</taxon>
        <taxon>Thermomicrobiales</taxon>
        <taxon>environmental samples</taxon>
    </lineage>
</organism>
<accession>A0A6J4UWE2</accession>
<reference evidence="1" key="1">
    <citation type="submission" date="2020-02" db="EMBL/GenBank/DDBJ databases">
        <authorList>
            <person name="Meier V. D."/>
        </authorList>
    </citation>
    <scope>NUCLEOTIDE SEQUENCE</scope>
    <source>
        <strain evidence="1">AVDCRST_MAG73</strain>
    </source>
</reference>
<name>A0A6J4UWE2_9BACT</name>